<dbReference type="AlphaFoldDB" id="Q5UYN3"/>
<dbReference type="PATRIC" id="fig|272569.17.peg.3441"/>
<dbReference type="eggNOG" id="arCOG00161">
    <property type="taxonomic scope" value="Archaea"/>
</dbReference>
<sequence length="280" mass="30528">MSVANTPGRLRDWLVAGSPLLLALALGVFPLLTLFVESIGPGLGGENYAEVLSPLYRGALLYSIGVGVGVTAVCLVVAYPITYWIAHRCPDRYRLIALVSVTLPLWLNYVVLNYAWVWILARGGVVNRILVGTGLLDSSLDLLYNNISMGIGFVYIYLPYVVLTMYVSMERLDYQLIEAARDLGASDVRVFLDIVLPRTLPGAAAATLIVYARIAGAFATPEILGSPGNVMIARLVVQAFRQYTNYGFAAALSFVFLLLVLGTLGLGALSPRVRRELRQW</sequence>
<keyword evidence="3 8" id="KW-0813">Transport</keyword>
<evidence type="ECO:0000313" key="13">
    <source>
        <dbReference type="Proteomes" id="UP000298722"/>
    </source>
</evidence>
<feature type="transmembrane region" description="Helical" evidence="8">
    <location>
        <begin position="20"/>
        <end position="39"/>
    </location>
</feature>
<organism evidence="10 12">
    <name type="scientific">Haloarcula marismortui (strain ATCC 43049 / DSM 3752 / JCM 8966 / VKM B-1809)</name>
    <name type="common">Halobacterium marismortui</name>
    <dbReference type="NCBI Taxonomy" id="272569"/>
    <lineage>
        <taxon>Archaea</taxon>
        <taxon>Methanobacteriati</taxon>
        <taxon>Methanobacteriota</taxon>
        <taxon>Stenosarchaea group</taxon>
        <taxon>Halobacteria</taxon>
        <taxon>Halobacteriales</taxon>
        <taxon>Haloarculaceae</taxon>
        <taxon>Haloarcula</taxon>
    </lineage>
</organism>
<comment type="similarity">
    <text evidence="2">Belongs to the binding-protein-dependent transport system permease family. CysTW subfamily.</text>
</comment>
<dbReference type="CDD" id="cd06261">
    <property type="entry name" value="TM_PBP2"/>
    <property type="match status" value="1"/>
</dbReference>
<dbReference type="RefSeq" id="WP_011224482.1">
    <property type="nucleotide sequence ID" value="NC_006396.1"/>
</dbReference>
<dbReference type="Pfam" id="PF00528">
    <property type="entry name" value="BPD_transp_1"/>
    <property type="match status" value="1"/>
</dbReference>
<feature type="transmembrane region" description="Helical" evidence="8">
    <location>
        <begin position="190"/>
        <end position="212"/>
    </location>
</feature>
<reference evidence="10 12" key="1">
    <citation type="journal article" date="2004" name="Genome Res.">
        <title>Genome sequence of Haloarcula marismortui: a halophilic archaeon from the Dead Sea.</title>
        <authorList>
            <person name="Baliga N.S."/>
            <person name="Bonneau R."/>
            <person name="Facciotti M.T."/>
            <person name="Pan M."/>
            <person name="Glusman G."/>
            <person name="Deutsch E.W."/>
            <person name="Shannon P."/>
            <person name="Chiu Y."/>
            <person name="Weng R.S."/>
            <person name="Gan R.R."/>
            <person name="Hung P."/>
            <person name="Date S.V."/>
            <person name="Marcotte E."/>
            <person name="Hood L."/>
            <person name="Ng W.V."/>
        </authorList>
    </citation>
    <scope>NUCLEOTIDE SEQUENCE [LARGE SCALE GENOMIC DNA]</scope>
    <source>
        <strain evidence="10">ATCC 43049</strain>
        <strain evidence="12">ATCC 43049 / DSM 3752 / JCM 8966 / VKM B-1809</strain>
    </source>
</reference>
<comment type="subcellular location">
    <subcellularLocation>
        <location evidence="1 8">Cell membrane</location>
        <topology evidence="1 8">Multi-pass membrane protein</topology>
    </subcellularLocation>
</comment>
<feature type="transmembrane region" description="Helical" evidence="8">
    <location>
        <begin position="147"/>
        <end position="169"/>
    </location>
</feature>
<evidence type="ECO:0000256" key="4">
    <source>
        <dbReference type="ARBA" id="ARBA00022475"/>
    </source>
</evidence>
<dbReference type="HOGENOM" id="CLU_016047_18_2_2"/>
<gene>
    <name evidence="10" type="primary">potB2</name>
    <name evidence="10" type="ordered locus">rrnAC2872</name>
    <name evidence="11" type="ORF">E6P14_16130</name>
</gene>
<proteinExistence type="inferred from homology"/>
<evidence type="ECO:0000256" key="5">
    <source>
        <dbReference type="ARBA" id="ARBA00022692"/>
    </source>
</evidence>
<evidence type="ECO:0000256" key="1">
    <source>
        <dbReference type="ARBA" id="ARBA00004651"/>
    </source>
</evidence>
<evidence type="ECO:0000259" key="9">
    <source>
        <dbReference type="PROSITE" id="PS50928"/>
    </source>
</evidence>
<dbReference type="Proteomes" id="UP000001169">
    <property type="component" value="Chromosome I"/>
</dbReference>
<dbReference type="GO" id="GO:0005886">
    <property type="term" value="C:plasma membrane"/>
    <property type="evidence" value="ECO:0007669"/>
    <property type="project" value="UniProtKB-SubCell"/>
</dbReference>
<dbReference type="PANTHER" id="PTHR42929">
    <property type="entry name" value="INNER MEMBRANE ABC TRANSPORTER PERMEASE PROTEIN YDCU-RELATED-RELATED"/>
    <property type="match status" value="1"/>
</dbReference>
<dbReference type="InterPro" id="IPR000515">
    <property type="entry name" value="MetI-like"/>
</dbReference>
<evidence type="ECO:0000256" key="8">
    <source>
        <dbReference type="RuleBase" id="RU363032"/>
    </source>
</evidence>
<dbReference type="EMBL" id="AY596297">
    <property type="protein sequence ID" value="AAV47620.1"/>
    <property type="molecule type" value="Genomic_DNA"/>
</dbReference>
<name>Q5UYN3_HALMA</name>
<dbReference type="GeneID" id="40153716"/>
<accession>Q5UYN3</accession>
<keyword evidence="7 8" id="KW-0472">Membrane</keyword>
<feature type="domain" description="ABC transmembrane type-1" evidence="9">
    <location>
        <begin position="60"/>
        <end position="267"/>
    </location>
</feature>
<keyword evidence="5 8" id="KW-0812">Transmembrane</keyword>
<dbReference type="STRING" id="272569.rrnAC2872"/>
<evidence type="ECO:0000256" key="7">
    <source>
        <dbReference type="ARBA" id="ARBA00023136"/>
    </source>
</evidence>
<dbReference type="PaxDb" id="272569-rrnAC2872"/>
<dbReference type="EnsemblBacteria" id="AAV47620">
    <property type="protein sequence ID" value="AAV47620"/>
    <property type="gene ID" value="rrnAC2872"/>
</dbReference>
<evidence type="ECO:0000313" key="10">
    <source>
        <dbReference type="EMBL" id="AAV47620.1"/>
    </source>
</evidence>
<keyword evidence="6 8" id="KW-1133">Transmembrane helix</keyword>
<dbReference type="KEGG" id="hma:rrnAC2872"/>
<protein>
    <submittedName>
        <fullName evidence="10 11">ABC transporter permease</fullName>
    </submittedName>
</protein>
<feature type="transmembrane region" description="Helical" evidence="8">
    <location>
        <begin position="95"/>
        <end position="119"/>
    </location>
</feature>
<dbReference type="Proteomes" id="UP000298722">
    <property type="component" value="Chromosome"/>
</dbReference>
<evidence type="ECO:0000313" key="12">
    <source>
        <dbReference type="Proteomes" id="UP000001169"/>
    </source>
</evidence>
<evidence type="ECO:0000313" key="11">
    <source>
        <dbReference type="EMBL" id="QCP92312.1"/>
    </source>
</evidence>
<feature type="transmembrane region" description="Helical" evidence="8">
    <location>
        <begin position="246"/>
        <end position="269"/>
    </location>
</feature>
<dbReference type="GO" id="GO:0055085">
    <property type="term" value="P:transmembrane transport"/>
    <property type="evidence" value="ECO:0007669"/>
    <property type="project" value="InterPro"/>
</dbReference>
<evidence type="ECO:0000256" key="2">
    <source>
        <dbReference type="ARBA" id="ARBA00007069"/>
    </source>
</evidence>
<keyword evidence="4" id="KW-1003">Cell membrane</keyword>
<dbReference type="InterPro" id="IPR035906">
    <property type="entry name" value="MetI-like_sf"/>
</dbReference>
<evidence type="ECO:0000256" key="3">
    <source>
        <dbReference type="ARBA" id="ARBA00022448"/>
    </source>
</evidence>
<reference evidence="11 13" key="2">
    <citation type="submission" date="2019-04" db="EMBL/GenBank/DDBJ databases">
        <title>Methylomes of two halophilic Archaea, Haloarcula marismortui and Haloferax mediterranei.</title>
        <authorList>
            <person name="DasSarma S."/>
            <person name="DasSarma P."/>
            <person name="DasSarma S."/>
            <person name="Fomenkov A."/>
            <person name="Vincze T."/>
            <person name="Anton B.P."/>
            <person name="Roberts R.J."/>
        </authorList>
    </citation>
    <scope>NUCLEOTIDE SEQUENCE [LARGE SCALE GENOMIC DNA]</scope>
    <source>
        <strain evidence="11 13">ATCC 43049</strain>
    </source>
</reference>
<feature type="transmembrane region" description="Helical" evidence="8">
    <location>
        <begin position="59"/>
        <end position="83"/>
    </location>
</feature>
<dbReference type="EMBL" id="CP039138">
    <property type="protein sequence ID" value="QCP92312.1"/>
    <property type="molecule type" value="Genomic_DNA"/>
</dbReference>
<keyword evidence="12" id="KW-1185">Reference proteome</keyword>
<dbReference type="PROSITE" id="PS50928">
    <property type="entry name" value="ABC_TM1"/>
    <property type="match status" value="1"/>
</dbReference>
<dbReference type="PANTHER" id="PTHR42929:SF1">
    <property type="entry name" value="INNER MEMBRANE ABC TRANSPORTER PERMEASE PROTEIN YDCU-RELATED"/>
    <property type="match status" value="1"/>
</dbReference>
<dbReference type="SUPFAM" id="SSF161098">
    <property type="entry name" value="MetI-like"/>
    <property type="match status" value="1"/>
</dbReference>
<evidence type="ECO:0000256" key="6">
    <source>
        <dbReference type="ARBA" id="ARBA00022989"/>
    </source>
</evidence>
<dbReference type="Gene3D" id="1.10.3720.10">
    <property type="entry name" value="MetI-like"/>
    <property type="match status" value="1"/>
</dbReference>